<protein>
    <submittedName>
        <fullName evidence="2">Uncharacterized protein</fullName>
    </submittedName>
</protein>
<feature type="transmembrane region" description="Helical" evidence="1">
    <location>
        <begin position="134"/>
        <end position="160"/>
    </location>
</feature>
<reference evidence="2 3" key="1">
    <citation type="journal article" date="2019" name="Nat. Ecol. Evol.">
        <title>Megaphylogeny resolves global patterns of mushroom evolution.</title>
        <authorList>
            <person name="Varga T."/>
            <person name="Krizsan K."/>
            <person name="Foldi C."/>
            <person name="Dima B."/>
            <person name="Sanchez-Garcia M."/>
            <person name="Sanchez-Ramirez S."/>
            <person name="Szollosi G.J."/>
            <person name="Szarkandi J.G."/>
            <person name="Papp V."/>
            <person name="Albert L."/>
            <person name="Andreopoulos W."/>
            <person name="Angelini C."/>
            <person name="Antonin V."/>
            <person name="Barry K.W."/>
            <person name="Bougher N.L."/>
            <person name="Buchanan P."/>
            <person name="Buyck B."/>
            <person name="Bense V."/>
            <person name="Catcheside P."/>
            <person name="Chovatia M."/>
            <person name="Cooper J."/>
            <person name="Damon W."/>
            <person name="Desjardin D."/>
            <person name="Finy P."/>
            <person name="Geml J."/>
            <person name="Haridas S."/>
            <person name="Hughes K."/>
            <person name="Justo A."/>
            <person name="Karasinski D."/>
            <person name="Kautmanova I."/>
            <person name="Kiss B."/>
            <person name="Kocsube S."/>
            <person name="Kotiranta H."/>
            <person name="LaButti K.M."/>
            <person name="Lechner B.E."/>
            <person name="Liimatainen K."/>
            <person name="Lipzen A."/>
            <person name="Lukacs Z."/>
            <person name="Mihaltcheva S."/>
            <person name="Morgado L.N."/>
            <person name="Niskanen T."/>
            <person name="Noordeloos M.E."/>
            <person name="Ohm R.A."/>
            <person name="Ortiz-Santana B."/>
            <person name="Ovrebo C."/>
            <person name="Racz N."/>
            <person name="Riley R."/>
            <person name="Savchenko A."/>
            <person name="Shiryaev A."/>
            <person name="Soop K."/>
            <person name="Spirin V."/>
            <person name="Szebenyi C."/>
            <person name="Tomsovsky M."/>
            <person name="Tulloss R.E."/>
            <person name="Uehling J."/>
            <person name="Grigoriev I.V."/>
            <person name="Vagvolgyi C."/>
            <person name="Papp T."/>
            <person name="Martin F.M."/>
            <person name="Miettinen O."/>
            <person name="Hibbett D.S."/>
            <person name="Nagy L.G."/>
        </authorList>
    </citation>
    <scope>NUCLEOTIDE SEQUENCE [LARGE SCALE GENOMIC DNA]</scope>
    <source>
        <strain evidence="2 3">CBS 166.37</strain>
    </source>
</reference>
<sequence>MISLLKIPSFLNSAFEWITLQPQVRYLRVRENYGHWMNFRDALVRRWTNLNIVKETNRLLQCLVWFDNEYFRSAISTVLFADYPIASSAFALGIVSLLSSLISIGFGVGLIYVLGDVDGRRLHIIATLHPKAFVFALSIPQTWAAISFAAFFACTCVILWESLNQSILVKMGVVLSVLTLLIHVFGFIYLFRRADTGEATTLDG</sequence>
<organism evidence="2 3">
    <name type="scientific">Crucibulum laeve</name>
    <dbReference type="NCBI Taxonomy" id="68775"/>
    <lineage>
        <taxon>Eukaryota</taxon>
        <taxon>Fungi</taxon>
        <taxon>Dikarya</taxon>
        <taxon>Basidiomycota</taxon>
        <taxon>Agaricomycotina</taxon>
        <taxon>Agaricomycetes</taxon>
        <taxon>Agaricomycetidae</taxon>
        <taxon>Agaricales</taxon>
        <taxon>Agaricineae</taxon>
        <taxon>Nidulariaceae</taxon>
        <taxon>Crucibulum</taxon>
    </lineage>
</organism>
<dbReference type="OrthoDB" id="3003687at2759"/>
<keyword evidence="3" id="KW-1185">Reference proteome</keyword>
<dbReference type="AlphaFoldDB" id="A0A5C3MAW6"/>
<feature type="transmembrane region" description="Helical" evidence="1">
    <location>
        <begin position="89"/>
        <end position="114"/>
    </location>
</feature>
<keyword evidence="1" id="KW-1133">Transmembrane helix</keyword>
<gene>
    <name evidence="2" type="ORF">BDQ12DRAFT_757564</name>
</gene>
<proteinExistence type="predicted"/>
<evidence type="ECO:0000313" key="2">
    <source>
        <dbReference type="EMBL" id="TFK42594.1"/>
    </source>
</evidence>
<evidence type="ECO:0000313" key="3">
    <source>
        <dbReference type="Proteomes" id="UP000308652"/>
    </source>
</evidence>
<keyword evidence="1" id="KW-0472">Membrane</keyword>
<feature type="transmembrane region" description="Helical" evidence="1">
    <location>
        <begin position="172"/>
        <end position="191"/>
    </location>
</feature>
<evidence type="ECO:0000256" key="1">
    <source>
        <dbReference type="SAM" id="Phobius"/>
    </source>
</evidence>
<dbReference type="EMBL" id="ML213592">
    <property type="protein sequence ID" value="TFK42594.1"/>
    <property type="molecule type" value="Genomic_DNA"/>
</dbReference>
<keyword evidence="1" id="KW-0812">Transmembrane</keyword>
<dbReference type="Proteomes" id="UP000308652">
    <property type="component" value="Unassembled WGS sequence"/>
</dbReference>
<name>A0A5C3MAW6_9AGAR</name>
<accession>A0A5C3MAW6</accession>